<dbReference type="VEuPathDB" id="VectorBase:AALB000709"/>
<dbReference type="CDD" id="cd00087">
    <property type="entry name" value="FReD"/>
    <property type="match status" value="1"/>
</dbReference>
<dbReference type="VEuPathDB" id="VectorBase:AALB20_036667"/>
<evidence type="ECO:0000313" key="2">
    <source>
        <dbReference type="Proteomes" id="UP000069272"/>
    </source>
</evidence>
<dbReference type="GO" id="GO:0005615">
    <property type="term" value="C:extracellular space"/>
    <property type="evidence" value="ECO:0007669"/>
    <property type="project" value="TreeGrafter"/>
</dbReference>
<dbReference type="PANTHER" id="PTHR19143:SF327">
    <property type="entry name" value="FI21813P1-RELATED"/>
    <property type="match status" value="1"/>
</dbReference>
<accession>A0A182F2M7</accession>
<dbReference type="EnsemblMetazoa" id="AALB000709-RA">
    <property type="protein sequence ID" value="AALB000709-PA"/>
    <property type="gene ID" value="AALB000709"/>
</dbReference>
<dbReference type="InterPro" id="IPR002181">
    <property type="entry name" value="Fibrinogen_a/b/g_C_dom"/>
</dbReference>
<dbReference type="Gene3D" id="3.90.215.10">
    <property type="entry name" value="Gamma Fibrinogen, chain A, domain 1"/>
    <property type="match status" value="1"/>
</dbReference>
<proteinExistence type="predicted"/>
<dbReference type="InterPro" id="IPR050373">
    <property type="entry name" value="Fibrinogen_C-term_domain"/>
</dbReference>
<dbReference type="PROSITE" id="PS51406">
    <property type="entry name" value="FIBRINOGEN_C_2"/>
    <property type="match status" value="1"/>
</dbReference>
<name>A0A182F2M7_ANOAL</name>
<dbReference type="Pfam" id="PF00147">
    <property type="entry name" value="Fibrinogen_C"/>
    <property type="match status" value="1"/>
</dbReference>
<reference evidence="1 2" key="1">
    <citation type="journal article" date="2017" name="G3 (Bethesda)">
        <title>The Physical Genome Mapping of Anopheles albimanus Corrected Scaffold Misassemblies and Identified Interarm Rearrangements in Genus Anopheles.</title>
        <authorList>
            <person name="Artemov G.N."/>
            <person name="Peery A.N."/>
            <person name="Jiang X."/>
            <person name="Tu Z."/>
            <person name="Stegniy V.N."/>
            <person name="Sharakhova M.V."/>
            <person name="Sharakhov I.V."/>
        </authorList>
    </citation>
    <scope>NUCLEOTIDE SEQUENCE [LARGE SCALE GENOMIC DNA]</scope>
    <source>
        <strain evidence="1 2">ALBI9_A</strain>
    </source>
</reference>
<sequence length="308" mass="36107">MLATLQKLEQKLSKLQTEFRKVVSENRAIQRQRLEQVKNLPWQLAVLQAQLPQQCRAIAKNFSEASGDRLERFEHAILAKESHTHDMALLRMEKKVMRSCNELTNRKVSGKQMLRAHYESAPFVGFCIGDRFDGGWLAIQRRMNGSLDFNRNWTEYRDGFGYPDGNWWIGLERLYQLTSVRPWELTVDLHDFSGTYKYARYNAFAIASEDEQYRLKTLGAYSGTAGDGLRDQQDMQFSTPDRDNDRKKEQHCARTWQGGWWFNACFKSFLNGPYQNNGSTLVPKIAWHPFNNDWRGFKLVRMYIRPLD</sequence>
<protein>
    <submittedName>
        <fullName evidence="1">Fibrinogen C-terminal domain-containing protein</fullName>
    </submittedName>
</protein>
<dbReference type="InterPro" id="IPR036056">
    <property type="entry name" value="Fibrinogen-like_C"/>
</dbReference>
<dbReference type="InterPro" id="IPR014716">
    <property type="entry name" value="Fibrinogen_a/b/g_C_1"/>
</dbReference>
<organism evidence="1 2">
    <name type="scientific">Anopheles albimanus</name>
    <name type="common">New world malaria mosquito</name>
    <dbReference type="NCBI Taxonomy" id="7167"/>
    <lineage>
        <taxon>Eukaryota</taxon>
        <taxon>Metazoa</taxon>
        <taxon>Ecdysozoa</taxon>
        <taxon>Arthropoda</taxon>
        <taxon>Hexapoda</taxon>
        <taxon>Insecta</taxon>
        <taxon>Pterygota</taxon>
        <taxon>Neoptera</taxon>
        <taxon>Endopterygota</taxon>
        <taxon>Diptera</taxon>
        <taxon>Nematocera</taxon>
        <taxon>Culicoidea</taxon>
        <taxon>Culicidae</taxon>
        <taxon>Anophelinae</taxon>
        <taxon>Anopheles</taxon>
    </lineage>
</organism>
<dbReference type="SMART" id="SM00186">
    <property type="entry name" value="FBG"/>
    <property type="match status" value="1"/>
</dbReference>
<dbReference type="Proteomes" id="UP000069272">
    <property type="component" value="Chromosome 2L"/>
</dbReference>
<dbReference type="PROSITE" id="PS00514">
    <property type="entry name" value="FIBRINOGEN_C_1"/>
    <property type="match status" value="1"/>
</dbReference>
<dbReference type="AlphaFoldDB" id="A0A182F2M7"/>
<keyword evidence="2" id="KW-1185">Reference proteome</keyword>
<dbReference type="InterPro" id="IPR020837">
    <property type="entry name" value="Fibrinogen_CS"/>
</dbReference>
<reference evidence="1" key="2">
    <citation type="submission" date="2022-08" db="UniProtKB">
        <authorList>
            <consortium name="EnsemblMetazoa"/>
        </authorList>
    </citation>
    <scope>IDENTIFICATION</scope>
    <source>
        <strain evidence="1">STECLA/ALBI9_A</strain>
    </source>
</reference>
<evidence type="ECO:0000313" key="1">
    <source>
        <dbReference type="EnsemblMetazoa" id="AALB000709-PA"/>
    </source>
</evidence>
<dbReference type="SUPFAM" id="SSF56496">
    <property type="entry name" value="Fibrinogen C-terminal domain-like"/>
    <property type="match status" value="1"/>
</dbReference>
<dbReference type="PANTHER" id="PTHR19143">
    <property type="entry name" value="FIBRINOGEN/TENASCIN/ANGIOPOEITIN"/>
    <property type="match status" value="1"/>
</dbReference>